<evidence type="ECO:0000313" key="2">
    <source>
        <dbReference type="EMBL" id="MCY0149351.1"/>
    </source>
</evidence>
<feature type="region of interest" description="Disordered" evidence="1">
    <location>
        <begin position="1"/>
        <end position="20"/>
    </location>
</feature>
<sequence>MSGSRKSKATGGSSKTTPFALRLTDGERQELSRRAGEMALGSYIRAVLFAESEGGKRHRGSRAPVKDHVALAEVLACLGQSRIGESLKKLSEAAETGLLSFDPDAPVEIRRATQDILAMRLLLMRALGFQVSDEEFVESVSQSFTRASRNED</sequence>
<name>A0ABT3ZC18_9HYPH</name>
<dbReference type="RefSeq" id="WP_267654842.1">
    <property type="nucleotide sequence ID" value="NZ_JAOVZR010000001.1"/>
</dbReference>
<accession>A0ABT3ZC18</accession>
<proteinExistence type="predicted"/>
<evidence type="ECO:0000256" key="1">
    <source>
        <dbReference type="SAM" id="MobiDB-lite"/>
    </source>
</evidence>
<reference evidence="2" key="1">
    <citation type="submission" date="2022-10" db="EMBL/GenBank/DDBJ databases">
        <title>Hoeflea sp. G2-23, isolated from marine algae.</title>
        <authorList>
            <person name="Kristyanto S."/>
            <person name="Kim J.M."/>
            <person name="Jeon C.O."/>
        </authorList>
    </citation>
    <scope>NUCLEOTIDE SEQUENCE</scope>
    <source>
        <strain evidence="2">G2-23</strain>
    </source>
</reference>
<comment type="caution">
    <text evidence="2">The sequence shown here is derived from an EMBL/GenBank/DDBJ whole genome shotgun (WGS) entry which is preliminary data.</text>
</comment>
<dbReference type="Proteomes" id="UP001073227">
    <property type="component" value="Unassembled WGS sequence"/>
</dbReference>
<gene>
    <name evidence="2" type="ORF">OEG84_16950</name>
</gene>
<keyword evidence="3" id="KW-1185">Reference proteome</keyword>
<dbReference type="EMBL" id="JAOVZR010000001">
    <property type="protein sequence ID" value="MCY0149351.1"/>
    <property type="molecule type" value="Genomic_DNA"/>
</dbReference>
<organism evidence="2 3">
    <name type="scientific">Hoeflea algicola</name>
    <dbReference type="NCBI Taxonomy" id="2983763"/>
    <lineage>
        <taxon>Bacteria</taxon>
        <taxon>Pseudomonadati</taxon>
        <taxon>Pseudomonadota</taxon>
        <taxon>Alphaproteobacteria</taxon>
        <taxon>Hyphomicrobiales</taxon>
        <taxon>Rhizobiaceae</taxon>
        <taxon>Hoeflea</taxon>
    </lineage>
</organism>
<evidence type="ECO:0000313" key="3">
    <source>
        <dbReference type="Proteomes" id="UP001073227"/>
    </source>
</evidence>
<protein>
    <submittedName>
        <fullName evidence="2">Uncharacterized protein</fullName>
    </submittedName>
</protein>